<comment type="caution">
    <text evidence="5">The sequence shown here is derived from an EMBL/GenBank/DDBJ whole genome shotgun (WGS) entry which is preliminary data.</text>
</comment>
<dbReference type="GO" id="GO:0005524">
    <property type="term" value="F:ATP binding"/>
    <property type="evidence" value="ECO:0007669"/>
    <property type="project" value="UniProtKB-KW"/>
</dbReference>
<dbReference type="InterPro" id="IPR045076">
    <property type="entry name" value="MutS"/>
</dbReference>
<evidence type="ECO:0000256" key="3">
    <source>
        <dbReference type="ARBA" id="ARBA00023125"/>
    </source>
</evidence>
<dbReference type="PANTHER" id="PTHR11361:SF34">
    <property type="entry name" value="DNA MISMATCH REPAIR PROTEIN MSH1, MITOCHONDRIAL"/>
    <property type="match status" value="1"/>
</dbReference>
<dbReference type="GO" id="GO:0005829">
    <property type="term" value="C:cytosol"/>
    <property type="evidence" value="ECO:0007669"/>
    <property type="project" value="TreeGrafter"/>
</dbReference>
<dbReference type="GO" id="GO:0006298">
    <property type="term" value="P:mismatch repair"/>
    <property type="evidence" value="ECO:0007669"/>
    <property type="project" value="InterPro"/>
</dbReference>
<evidence type="ECO:0000313" key="5">
    <source>
        <dbReference type="EMBL" id="CBH96653.1"/>
    </source>
</evidence>
<dbReference type="InterPro" id="IPR027417">
    <property type="entry name" value="P-loop_NTPase"/>
</dbReference>
<dbReference type="GO" id="GO:0140664">
    <property type="term" value="F:ATP-dependent DNA damage sensor activity"/>
    <property type="evidence" value="ECO:0007669"/>
    <property type="project" value="InterPro"/>
</dbReference>
<keyword evidence="1" id="KW-0547">Nucleotide-binding</keyword>
<dbReference type="AlphaFoldDB" id="E6PP01"/>
<evidence type="ECO:0000256" key="1">
    <source>
        <dbReference type="ARBA" id="ARBA00022741"/>
    </source>
</evidence>
<protein>
    <submittedName>
        <fullName evidence="5">Putative Mismatch repair ATPase (MutS family)</fullName>
    </submittedName>
</protein>
<dbReference type="SUPFAM" id="SSF52540">
    <property type="entry name" value="P-loop containing nucleoside triphosphate hydrolases"/>
    <property type="match status" value="1"/>
</dbReference>
<evidence type="ECO:0000259" key="4">
    <source>
        <dbReference type="Pfam" id="PF00488"/>
    </source>
</evidence>
<keyword evidence="3" id="KW-0238">DNA-binding</keyword>
<dbReference type="GO" id="GO:0030983">
    <property type="term" value="F:mismatched DNA binding"/>
    <property type="evidence" value="ECO:0007669"/>
    <property type="project" value="InterPro"/>
</dbReference>
<reference evidence="5" key="1">
    <citation type="submission" date="2009-10" db="EMBL/GenBank/DDBJ databases">
        <title>Diversity of trophic interactions inside an arsenic-rich microbial ecosystem.</title>
        <authorList>
            <person name="Bertin P.N."/>
            <person name="Heinrich-Salmeron A."/>
            <person name="Pelletier E."/>
            <person name="Goulhen-Chollet F."/>
            <person name="Arsene-Ploetze F."/>
            <person name="Gallien S."/>
            <person name="Calteau A."/>
            <person name="Vallenet D."/>
            <person name="Casiot C."/>
            <person name="Chane-Woon-Ming B."/>
            <person name="Giloteaux L."/>
            <person name="Barakat M."/>
            <person name="Bonnefoy V."/>
            <person name="Bruneel O."/>
            <person name="Chandler M."/>
            <person name="Cleiss J."/>
            <person name="Duran R."/>
            <person name="Elbaz-Poulichet F."/>
            <person name="Fonknechten N."/>
            <person name="Lauga B."/>
            <person name="Mornico D."/>
            <person name="Ortet P."/>
            <person name="Schaeffer C."/>
            <person name="Siguier P."/>
            <person name="Alexander Thil Smith A."/>
            <person name="Van Dorsselaer A."/>
            <person name="Weissenbach J."/>
            <person name="Medigue C."/>
            <person name="Le Paslier D."/>
        </authorList>
    </citation>
    <scope>NUCLEOTIDE SEQUENCE</scope>
</reference>
<feature type="domain" description="DNA mismatch repair proteins mutS family" evidence="4">
    <location>
        <begin position="332"/>
        <end position="491"/>
    </location>
</feature>
<dbReference type="InterPro" id="IPR000432">
    <property type="entry name" value="DNA_mismatch_repair_MutS_C"/>
</dbReference>
<dbReference type="EMBL" id="CABM01000030">
    <property type="protein sequence ID" value="CBH96653.1"/>
    <property type="molecule type" value="Genomic_DNA"/>
</dbReference>
<gene>
    <name evidence="5" type="ORF">CARN2_2368</name>
</gene>
<evidence type="ECO:0000256" key="2">
    <source>
        <dbReference type="ARBA" id="ARBA00022840"/>
    </source>
</evidence>
<dbReference type="Gene3D" id="3.40.50.300">
    <property type="entry name" value="P-loop containing nucleotide triphosphate hydrolases"/>
    <property type="match status" value="1"/>
</dbReference>
<accession>E6PP01</accession>
<proteinExistence type="predicted"/>
<keyword evidence="2" id="KW-0067">ATP-binding</keyword>
<sequence>MKAHLLFPDRDIDLKAEPPGQWREVGQDLELDTLLAAMAASDAFLHAVASSVLLAATGEGDARIIAWRQAALRDALAHAPELRALYALVVEAIESRKKHLFGLSMFGRYPRSNLHGAVELLQTYMQMLRRLRQQADTLASGFRSEAFGTLFTTLQREIGDDYFAEVQDHLDTLRFRHGVLLSASLGPGNAGTGYVLHAGNAARPGWLARLLRKAPPQYAFRLADRDEAGERMLSELVDRGINEVANALAQATEHVLGFFELLRVELAFFVACLNLHERLGVLGVATCMPTFHPIGTRRLTVRAMRDPTLALTLQRAPVENDLDADGKGLLAVTGANQGGKSTFLRAMGLAQVMLHAGLFVAAEAYAGELALGVFTHYKREEDATLQGGKLDEELLRMSAIADRIVPGAQLLSNESFASTNEREGSELLLQVVDALRERGIKVVLVTHLYDAARRLVNQAAPDTLLLRAQRRDDGTRSFKLVVGVPLQTSFGADLYAEVFGGESV</sequence>
<dbReference type="PANTHER" id="PTHR11361">
    <property type="entry name" value="DNA MISMATCH REPAIR PROTEIN MUTS FAMILY MEMBER"/>
    <property type="match status" value="1"/>
</dbReference>
<organism evidence="5">
    <name type="scientific">mine drainage metagenome</name>
    <dbReference type="NCBI Taxonomy" id="410659"/>
    <lineage>
        <taxon>unclassified sequences</taxon>
        <taxon>metagenomes</taxon>
        <taxon>ecological metagenomes</taxon>
    </lineage>
</organism>
<name>E6PP01_9ZZZZ</name>
<dbReference type="Pfam" id="PF00488">
    <property type="entry name" value="MutS_V"/>
    <property type="match status" value="1"/>
</dbReference>